<dbReference type="AlphaFoldDB" id="A0AAV9WG39"/>
<comment type="caution">
    <text evidence="1">The sequence shown here is derived from an EMBL/GenBank/DDBJ whole genome shotgun (WGS) entry which is preliminary data.</text>
</comment>
<evidence type="ECO:0000313" key="1">
    <source>
        <dbReference type="EMBL" id="KAK6507792.1"/>
    </source>
</evidence>
<accession>A0AAV9WG39</accession>
<organism evidence="1 2">
    <name type="scientific">Arthrobotrys musiformis</name>
    <dbReference type="NCBI Taxonomy" id="47236"/>
    <lineage>
        <taxon>Eukaryota</taxon>
        <taxon>Fungi</taxon>
        <taxon>Dikarya</taxon>
        <taxon>Ascomycota</taxon>
        <taxon>Pezizomycotina</taxon>
        <taxon>Orbiliomycetes</taxon>
        <taxon>Orbiliales</taxon>
        <taxon>Orbiliaceae</taxon>
        <taxon>Arthrobotrys</taxon>
    </lineage>
</organism>
<evidence type="ECO:0000313" key="2">
    <source>
        <dbReference type="Proteomes" id="UP001370758"/>
    </source>
</evidence>
<protein>
    <submittedName>
        <fullName evidence="1">Uncharacterized protein</fullName>
    </submittedName>
</protein>
<dbReference type="Proteomes" id="UP001370758">
    <property type="component" value="Unassembled WGS sequence"/>
</dbReference>
<keyword evidence="2" id="KW-1185">Reference proteome</keyword>
<gene>
    <name evidence="1" type="ORF">TWF481_006214</name>
</gene>
<sequence length="183" mass="20627">MDRDQLSKILEQNSRLLDAAVEILKNVVSQQQSVCEIICKTMPAKRRPWARTKSYRQKSKPFEIFADDESENASSTGKKPLKTLYPPFKRKRTEIESTQKLCPLERRTSQSPVGLGVVAAERAGPHHVHTKLIPADRPGKKVKHLVTGVTQTKIPVSSIRLRSLRKTRILRPGAQFGAAPRRT</sequence>
<dbReference type="EMBL" id="JAVHJL010000003">
    <property type="protein sequence ID" value="KAK6507792.1"/>
    <property type="molecule type" value="Genomic_DNA"/>
</dbReference>
<reference evidence="1 2" key="1">
    <citation type="submission" date="2023-08" db="EMBL/GenBank/DDBJ databases">
        <authorList>
            <person name="Palmer J.M."/>
        </authorList>
    </citation>
    <scope>NUCLEOTIDE SEQUENCE [LARGE SCALE GENOMIC DNA]</scope>
    <source>
        <strain evidence="1 2">TWF481</strain>
    </source>
</reference>
<proteinExistence type="predicted"/>
<name>A0AAV9WG39_9PEZI</name>